<dbReference type="GO" id="GO:0008270">
    <property type="term" value="F:zinc ion binding"/>
    <property type="evidence" value="ECO:0007669"/>
    <property type="project" value="UniProtKB-KW"/>
</dbReference>
<evidence type="ECO:0000256" key="5">
    <source>
        <dbReference type="ARBA" id="ARBA00023043"/>
    </source>
</evidence>
<dbReference type="SMART" id="SM00248">
    <property type="entry name" value="ANK"/>
    <property type="match status" value="2"/>
</dbReference>
<keyword evidence="3 7" id="KW-0863">Zinc-finger</keyword>
<proteinExistence type="predicted"/>
<sequence length="407" mass="44411">MSEFLARPGFVTSADGGETLRSFYRAGNLKMDPLALSPFGTVVFLGRLDLVKKCVALGVAPALGPSETPFKLGYASLVVLGSVRVQGMIPGVHQHLETLQYMLDNGLEPDVEDILGYTALHHSTGTPNIRDDLIRCLLENGASPDHQNRFGEVPLFGAMQLDRIGTVDLLLEYGASLDLADANGCLPRNFCLDCGPRVTAVVSKWIRLRGGIYAPRAERECDACGKVDVDCPLKICAKCKVARYCSASCQADAWRHHKRLCVPFSGLNVAALVPYYLSHTRTLPAADSMRVMLGYPTQSSSFTATQTRAAHVPKNLDRASKVLTVKIQVTLGPDRKCDDTGDLLLYTKKRDFACAVRRCDAPAAYDRVLGVVKEKGFGGVKAYFIAELESVNRLFVKISDVLAEQPW</sequence>
<keyword evidence="2" id="KW-0677">Repeat</keyword>
<evidence type="ECO:0000256" key="7">
    <source>
        <dbReference type="PROSITE-ProRule" id="PRU00134"/>
    </source>
</evidence>
<accession>A0AAD7HXG1</accession>
<reference evidence="9" key="1">
    <citation type="submission" date="2023-03" db="EMBL/GenBank/DDBJ databases">
        <title>Massive genome expansion in bonnet fungi (Mycena s.s.) driven by repeated elements and novel gene families across ecological guilds.</title>
        <authorList>
            <consortium name="Lawrence Berkeley National Laboratory"/>
            <person name="Harder C.B."/>
            <person name="Miyauchi S."/>
            <person name="Viragh M."/>
            <person name="Kuo A."/>
            <person name="Thoen E."/>
            <person name="Andreopoulos B."/>
            <person name="Lu D."/>
            <person name="Skrede I."/>
            <person name="Drula E."/>
            <person name="Henrissat B."/>
            <person name="Morin E."/>
            <person name="Kohler A."/>
            <person name="Barry K."/>
            <person name="LaButti K."/>
            <person name="Morin E."/>
            <person name="Salamov A."/>
            <person name="Lipzen A."/>
            <person name="Mereny Z."/>
            <person name="Hegedus B."/>
            <person name="Baldrian P."/>
            <person name="Stursova M."/>
            <person name="Weitz H."/>
            <person name="Taylor A."/>
            <person name="Grigoriev I.V."/>
            <person name="Nagy L.G."/>
            <person name="Martin F."/>
            <person name="Kauserud H."/>
        </authorList>
    </citation>
    <scope>NUCLEOTIDE SEQUENCE</scope>
    <source>
        <strain evidence="9">CBHHK182m</strain>
    </source>
</reference>
<organism evidence="9 10">
    <name type="scientific">Mycena metata</name>
    <dbReference type="NCBI Taxonomy" id="1033252"/>
    <lineage>
        <taxon>Eukaryota</taxon>
        <taxon>Fungi</taxon>
        <taxon>Dikarya</taxon>
        <taxon>Basidiomycota</taxon>
        <taxon>Agaricomycotina</taxon>
        <taxon>Agaricomycetes</taxon>
        <taxon>Agaricomycetidae</taxon>
        <taxon>Agaricales</taxon>
        <taxon>Marasmiineae</taxon>
        <taxon>Mycenaceae</taxon>
        <taxon>Mycena</taxon>
    </lineage>
</organism>
<feature type="repeat" description="ANK" evidence="6">
    <location>
        <begin position="150"/>
        <end position="182"/>
    </location>
</feature>
<dbReference type="Proteomes" id="UP001215598">
    <property type="component" value="Unassembled WGS sequence"/>
</dbReference>
<comment type="caution">
    <text evidence="9">The sequence shown here is derived from an EMBL/GenBank/DDBJ whole genome shotgun (WGS) entry which is preliminary data.</text>
</comment>
<dbReference type="SUPFAM" id="SSF48403">
    <property type="entry name" value="Ankyrin repeat"/>
    <property type="match status" value="1"/>
</dbReference>
<evidence type="ECO:0000259" key="8">
    <source>
        <dbReference type="PROSITE" id="PS50865"/>
    </source>
</evidence>
<evidence type="ECO:0000256" key="6">
    <source>
        <dbReference type="PROSITE-ProRule" id="PRU00023"/>
    </source>
</evidence>
<dbReference type="Gene3D" id="1.25.40.20">
    <property type="entry name" value="Ankyrin repeat-containing domain"/>
    <property type="match status" value="1"/>
</dbReference>
<evidence type="ECO:0000256" key="2">
    <source>
        <dbReference type="ARBA" id="ARBA00022737"/>
    </source>
</evidence>
<dbReference type="InterPro" id="IPR002893">
    <property type="entry name" value="Znf_MYND"/>
</dbReference>
<evidence type="ECO:0000313" key="9">
    <source>
        <dbReference type="EMBL" id="KAJ7730576.1"/>
    </source>
</evidence>
<keyword evidence="4" id="KW-0862">Zinc</keyword>
<dbReference type="InterPro" id="IPR036770">
    <property type="entry name" value="Ankyrin_rpt-contain_sf"/>
</dbReference>
<dbReference type="PROSITE" id="PS50865">
    <property type="entry name" value="ZF_MYND_2"/>
    <property type="match status" value="1"/>
</dbReference>
<name>A0AAD7HXG1_9AGAR</name>
<feature type="repeat" description="ANK" evidence="6">
    <location>
        <begin position="115"/>
        <end position="149"/>
    </location>
</feature>
<evidence type="ECO:0000313" key="10">
    <source>
        <dbReference type="Proteomes" id="UP001215598"/>
    </source>
</evidence>
<dbReference type="Pfam" id="PF12796">
    <property type="entry name" value="Ank_2"/>
    <property type="match status" value="1"/>
</dbReference>
<feature type="domain" description="MYND-type" evidence="8">
    <location>
        <begin position="221"/>
        <end position="261"/>
    </location>
</feature>
<evidence type="ECO:0000256" key="3">
    <source>
        <dbReference type="ARBA" id="ARBA00022771"/>
    </source>
</evidence>
<dbReference type="Gene3D" id="6.10.140.2220">
    <property type="match status" value="1"/>
</dbReference>
<evidence type="ECO:0000256" key="4">
    <source>
        <dbReference type="ARBA" id="ARBA00022833"/>
    </source>
</evidence>
<dbReference type="SUPFAM" id="SSF144232">
    <property type="entry name" value="HIT/MYND zinc finger-like"/>
    <property type="match status" value="1"/>
</dbReference>
<dbReference type="AlphaFoldDB" id="A0AAD7HXG1"/>
<keyword evidence="5 6" id="KW-0040">ANK repeat</keyword>
<protein>
    <submittedName>
        <fullName evidence="9">Ankyrin</fullName>
    </submittedName>
</protein>
<evidence type="ECO:0000256" key="1">
    <source>
        <dbReference type="ARBA" id="ARBA00022723"/>
    </source>
</evidence>
<dbReference type="PROSITE" id="PS01360">
    <property type="entry name" value="ZF_MYND_1"/>
    <property type="match status" value="1"/>
</dbReference>
<gene>
    <name evidence="9" type="ORF">B0H16DRAFT_1329863</name>
</gene>
<dbReference type="InterPro" id="IPR002110">
    <property type="entry name" value="Ankyrin_rpt"/>
</dbReference>
<dbReference type="EMBL" id="JARKIB010000158">
    <property type="protein sequence ID" value="KAJ7730576.1"/>
    <property type="molecule type" value="Genomic_DNA"/>
</dbReference>
<dbReference type="PANTHER" id="PTHR24171">
    <property type="entry name" value="ANKYRIN REPEAT DOMAIN-CONTAINING PROTEIN 39-RELATED"/>
    <property type="match status" value="1"/>
</dbReference>
<keyword evidence="10" id="KW-1185">Reference proteome</keyword>
<keyword evidence="1" id="KW-0479">Metal-binding</keyword>
<dbReference type="Pfam" id="PF01753">
    <property type="entry name" value="zf-MYND"/>
    <property type="match status" value="1"/>
</dbReference>
<dbReference type="PROSITE" id="PS50088">
    <property type="entry name" value="ANK_REPEAT"/>
    <property type="match status" value="2"/>
</dbReference>